<dbReference type="OrthoDB" id="410267at2759"/>
<protein>
    <recommendedName>
        <fullName evidence="5">Major facilitator superfamily (MFS) profile domain-containing protein</fullName>
    </recommendedName>
</protein>
<feature type="transmembrane region" description="Helical" evidence="2">
    <location>
        <begin position="120"/>
        <end position="138"/>
    </location>
</feature>
<feature type="transmembrane region" description="Helical" evidence="2">
    <location>
        <begin position="208"/>
        <end position="227"/>
    </location>
</feature>
<dbReference type="FunFam" id="1.20.1250.20:FF:000383">
    <property type="entry name" value="Blast:Monocarboxylate transporter 13"/>
    <property type="match status" value="2"/>
</dbReference>
<dbReference type="AlphaFoldDB" id="A0A0L0BKY1"/>
<accession>A0A0L0BKY1</accession>
<feature type="transmembrane region" description="Helical" evidence="2">
    <location>
        <begin position="565"/>
        <end position="588"/>
    </location>
</feature>
<dbReference type="Proteomes" id="UP000037069">
    <property type="component" value="Unassembled WGS sequence"/>
</dbReference>
<dbReference type="SUPFAM" id="SSF103473">
    <property type="entry name" value="MFS general substrate transporter"/>
    <property type="match status" value="2"/>
</dbReference>
<evidence type="ECO:0000256" key="2">
    <source>
        <dbReference type="SAM" id="Phobius"/>
    </source>
</evidence>
<feature type="transmembrane region" description="Helical" evidence="2">
    <location>
        <begin position="822"/>
        <end position="842"/>
    </location>
</feature>
<feature type="region of interest" description="Disordered" evidence="1">
    <location>
        <begin position="960"/>
        <end position="1001"/>
    </location>
</feature>
<feature type="transmembrane region" description="Helical" evidence="2">
    <location>
        <begin position="233"/>
        <end position="257"/>
    </location>
</feature>
<keyword evidence="2" id="KW-1133">Transmembrane helix</keyword>
<dbReference type="Gene3D" id="1.20.1250.20">
    <property type="entry name" value="MFS general substrate transporter like domains"/>
    <property type="match status" value="4"/>
</dbReference>
<feature type="transmembrane region" description="Helical" evidence="2">
    <location>
        <begin position="441"/>
        <end position="464"/>
    </location>
</feature>
<feature type="transmembrane region" description="Helical" evidence="2">
    <location>
        <begin position="757"/>
        <end position="777"/>
    </location>
</feature>
<evidence type="ECO:0008006" key="5">
    <source>
        <dbReference type="Google" id="ProtNLM"/>
    </source>
</evidence>
<dbReference type="InterPro" id="IPR050327">
    <property type="entry name" value="Proton-linked_MCT"/>
</dbReference>
<name>A0A0L0BKY1_LUCCU</name>
<dbReference type="CDD" id="cd17352">
    <property type="entry name" value="MFS_MCT_SLC16"/>
    <property type="match status" value="2"/>
</dbReference>
<feature type="transmembrane region" description="Helical" evidence="2">
    <location>
        <begin position="1123"/>
        <end position="1147"/>
    </location>
</feature>
<feature type="transmembrane region" description="Helical" evidence="2">
    <location>
        <begin position="1159"/>
        <end position="1182"/>
    </location>
</feature>
<organism evidence="3 4">
    <name type="scientific">Lucilia cuprina</name>
    <name type="common">Green bottle fly</name>
    <name type="synonym">Australian sheep blowfly</name>
    <dbReference type="NCBI Taxonomy" id="7375"/>
    <lineage>
        <taxon>Eukaryota</taxon>
        <taxon>Metazoa</taxon>
        <taxon>Ecdysozoa</taxon>
        <taxon>Arthropoda</taxon>
        <taxon>Hexapoda</taxon>
        <taxon>Insecta</taxon>
        <taxon>Pterygota</taxon>
        <taxon>Neoptera</taxon>
        <taxon>Endopterygota</taxon>
        <taxon>Diptera</taxon>
        <taxon>Brachycera</taxon>
        <taxon>Muscomorpha</taxon>
        <taxon>Oestroidea</taxon>
        <taxon>Calliphoridae</taxon>
        <taxon>Luciliinae</taxon>
        <taxon>Lucilia</taxon>
    </lineage>
</organism>
<comment type="caution">
    <text evidence="3">The sequence shown here is derived from an EMBL/GenBank/DDBJ whole genome shotgun (WGS) entry which is preliminary data.</text>
</comment>
<feature type="transmembrane region" description="Helical" evidence="2">
    <location>
        <begin position="594"/>
        <end position="614"/>
    </location>
</feature>
<evidence type="ECO:0000256" key="1">
    <source>
        <dbReference type="SAM" id="MobiDB-lite"/>
    </source>
</evidence>
<feature type="transmembrane region" description="Helical" evidence="2">
    <location>
        <begin position="1038"/>
        <end position="1061"/>
    </location>
</feature>
<dbReference type="GO" id="GO:0008028">
    <property type="term" value="F:monocarboxylic acid transmembrane transporter activity"/>
    <property type="evidence" value="ECO:0007669"/>
    <property type="project" value="TreeGrafter"/>
</dbReference>
<feature type="transmembrane region" description="Helical" evidence="2">
    <location>
        <begin position="1188"/>
        <end position="1208"/>
    </location>
</feature>
<sequence length="1225" mass="137558">MGDNVKVTATGPTNGSTVTTNGDTNGHKTKLTETANLPKLIISDNKINYNEKPVKTKPAKKKRRDKSDLGDDFVAPDGGWGWFVSIASGVNILVTFALAQQFGIIFRDHMSQLGISSSQLTTIINIQIAVSAITGLLNGPLFRRFSFRQVALFGSFLTFFGLFACAFANSFLFYCLSFSVCYGFGRGLTVSASSLAVNTYFKERRRTATAYQFGVAGLGPICLPYVATFLLDYFGVQGTVLLFAGLSLNTVACSLIYQPVKWHVKKHPKDAEASKKLTVHNEDDHIIANPVEPETPVLPRANDGWFGSRTSLNSPSIRNRLGSWDKTQEGTPMMELKRLNSRDSIKSNSNSAKVRSFSVSYSIKEVEEDEEHDVNYKEGENKEQHNNGTALTELQLLREKQNEKELEQARIEEEHERRKKLPWYMKVVVFFDLDLLRDFTYVNLAMGLTLINFVEINFAILTPFILSDFGFEKHQIALAMSLLGTFDLILRFLIPVITAKINLSNKTFFVLGIMGMCIGRIFLSFTRNFYVMIAIFIWLGLNKAFRTVFWSLIIPGYVPLKRLPAAAGLQLLMSGLFSLAFGPLIGLIRDNTSYAFALNFLNALCLLAIAGWVLEAFVQPITQITALNRTYFRFNVIKKCVKCQIRELNIMGGDHATNVPKTSNLPQLKPVKKKRRDKSDLGDNFVAPDGGWGWYVSIASGINKVVAFALVQQFGIIFRDRFTQLDISNSQLTTMINIQIAVSAITGLLNGPLFRRFSFRQVAVFGSFITFFGLFATVFANSFIFYCLSFSLCYGFGRGLIVNASSLALNTYFKVRRRTATAYHYGVVGLGPIFLPYVATFFLDYFGVQGTVLLFAGLSLNTIACSLIYQPVKWHVKKLTNDREASEKLTEPEEDVILRGDLEMPVLVGANDGWFGSKTSLYSLSPSSRNRLESWDKNEGDKKLMELKSLKSRDSTDRRSFSISSSITEGKAEDKYEPKDPISTEQNNNKENESRSQKELEKTLIEEENERRGKLPWCMKVVVFFDFDLLRDFTYVNLALGLTLINFAELNFNILIPFILYDFGFESQQIALAMSLMGAFDLILRFLIPLLTSISKLSNKTFFIWGILGMCIGRMFLSFTRNFYIMIAIFIWLGLSKALRTVFWGLIIPGCVPLKRLPAASGLQLLMSGLFTLACGPLIGLIRDKTSYAFALNFFNILCLLAIAGWILEGFIRKYRNKLKAVTGD</sequence>
<feature type="transmembrane region" description="Helical" evidence="2">
    <location>
        <begin position="1067"/>
        <end position="1088"/>
    </location>
</feature>
<dbReference type="InterPro" id="IPR011701">
    <property type="entry name" value="MFS"/>
</dbReference>
<gene>
    <name evidence="3" type="ORF">FF38_07723</name>
</gene>
<feature type="transmembrane region" description="Helical" evidence="2">
    <location>
        <begin position="150"/>
        <end position="176"/>
    </location>
</feature>
<dbReference type="PANTHER" id="PTHR11360">
    <property type="entry name" value="MONOCARBOXYLATE TRANSPORTER"/>
    <property type="match status" value="1"/>
</dbReference>
<dbReference type="OMA" id="NDATWPS"/>
<dbReference type="PANTHER" id="PTHR11360:SF8">
    <property type="entry name" value="BCDNA.LD28120-RELATED"/>
    <property type="match status" value="1"/>
</dbReference>
<keyword evidence="2" id="KW-0812">Transmembrane</keyword>
<keyword evidence="4" id="KW-1185">Reference proteome</keyword>
<feature type="transmembrane region" description="Helical" evidence="2">
    <location>
        <begin position="848"/>
        <end position="869"/>
    </location>
</feature>
<feature type="transmembrane region" description="Helical" evidence="2">
    <location>
        <begin position="1100"/>
        <end position="1117"/>
    </location>
</feature>
<feature type="transmembrane region" description="Helical" evidence="2">
    <location>
        <begin position="476"/>
        <end position="494"/>
    </location>
</feature>
<evidence type="ECO:0000313" key="4">
    <source>
        <dbReference type="Proteomes" id="UP000037069"/>
    </source>
</evidence>
<keyword evidence="2" id="KW-0472">Membrane</keyword>
<dbReference type="EMBL" id="JRES01001705">
    <property type="protein sequence ID" value="KNC20726.1"/>
    <property type="molecule type" value="Genomic_DNA"/>
</dbReference>
<feature type="region of interest" description="Disordered" evidence="1">
    <location>
        <begin position="1"/>
        <end position="30"/>
    </location>
</feature>
<feature type="compositionally biased region" description="Polar residues" evidence="1">
    <location>
        <begin position="10"/>
        <end position="24"/>
    </location>
</feature>
<feature type="compositionally biased region" description="Basic and acidic residues" evidence="1">
    <location>
        <begin position="970"/>
        <end position="1001"/>
    </location>
</feature>
<evidence type="ECO:0000313" key="3">
    <source>
        <dbReference type="EMBL" id="KNC20726.1"/>
    </source>
</evidence>
<feature type="transmembrane region" description="Helical" evidence="2">
    <location>
        <begin position="529"/>
        <end position="553"/>
    </location>
</feature>
<proteinExistence type="predicted"/>
<dbReference type="InterPro" id="IPR036259">
    <property type="entry name" value="MFS_trans_sf"/>
</dbReference>
<dbReference type="Pfam" id="PF07690">
    <property type="entry name" value="MFS_1"/>
    <property type="match status" value="2"/>
</dbReference>
<reference evidence="3 4" key="1">
    <citation type="journal article" date="2015" name="Nat. Commun.">
        <title>Lucilia cuprina genome unlocks parasitic fly biology to underpin future interventions.</title>
        <authorList>
            <person name="Anstead C.A."/>
            <person name="Korhonen P.K."/>
            <person name="Young N.D."/>
            <person name="Hall R.S."/>
            <person name="Jex A.R."/>
            <person name="Murali S.C."/>
            <person name="Hughes D.S."/>
            <person name="Lee S.F."/>
            <person name="Perry T."/>
            <person name="Stroehlein A.J."/>
            <person name="Ansell B.R."/>
            <person name="Breugelmans B."/>
            <person name="Hofmann A."/>
            <person name="Qu J."/>
            <person name="Dugan S."/>
            <person name="Lee S.L."/>
            <person name="Chao H."/>
            <person name="Dinh H."/>
            <person name="Han Y."/>
            <person name="Doddapaneni H.V."/>
            <person name="Worley K.C."/>
            <person name="Muzny D.M."/>
            <person name="Ioannidis P."/>
            <person name="Waterhouse R.M."/>
            <person name="Zdobnov E.M."/>
            <person name="James P.J."/>
            <person name="Bagnall N.H."/>
            <person name="Kotze A.C."/>
            <person name="Gibbs R.A."/>
            <person name="Richards S."/>
            <person name="Batterham P."/>
            <person name="Gasser R.B."/>
        </authorList>
    </citation>
    <scope>NUCLEOTIDE SEQUENCE [LARGE SCALE GENOMIC DNA]</scope>
    <source>
        <strain evidence="3 4">LS</strain>
        <tissue evidence="3">Full body</tissue>
    </source>
</reference>
<feature type="transmembrane region" description="Helical" evidence="2">
    <location>
        <begin position="79"/>
        <end position="99"/>
    </location>
</feature>